<dbReference type="Gene3D" id="3.20.20.80">
    <property type="entry name" value="Glycosidases"/>
    <property type="match status" value="1"/>
</dbReference>
<protein>
    <recommendedName>
        <fullName evidence="4 10">4-alpha-glucanotransferase</fullName>
        <ecNumber evidence="3 10">2.4.1.25</ecNumber>
    </recommendedName>
    <alternativeName>
        <fullName evidence="8 10">Amylomaltase</fullName>
    </alternativeName>
    <alternativeName>
        <fullName evidence="9 10">Disproportionating enzyme</fullName>
    </alternativeName>
</protein>
<dbReference type="Proteomes" id="UP001419084">
    <property type="component" value="Unassembled WGS sequence"/>
</dbReference>
<dbReference type="SUPFAM" id="SSF51445">
    <property type="entry name" value="(Trans)glycosidases"/>
    <property type="match status" value="1"/>
</dbReference>
<evidence type="ECO:0000256" key="7">
    <source>
        <dbReference type="ARBA" id="ARBA00023277"/>
    </source>
</evidence>
<evidence type="ECO:0000256" key="8">
    <source>
        <dbReference type="ARBA" id="ARBA00031423"/>
    </source>
</evidence>
<reference evidence="11 12" key="1">
    <citation type="journal article" date="2024" name="Int. J. Syst. Evol. Microbiol.">
        <title>Lacrimispora brassicae sp. nov. isolated from fermented cabbage, and proposal of Clostridium indicum Gundawar et al. 2019 and Clostridium methoxybenzovorans Mechichi et al. 1999 as heterotypic synonyms of Lacrimispora amygdalina (Parshina et al. 2003) Haas and Blanchard 2020 and Lacrimispora indolis (McClung and McCoy 1957) Haas and Blanchard 2020, respectively.</title>
        <authorList>
            <person name="Kobayashi H."/>
            <person name="Tanizawa Y."/>
            <person name="Sakamoto M."/>
            <person name="Ohkuma M."/>
            <person name="Tohno M."/>
        </authorList>
    </citation>
    <scope>NUCLEOTIDE SEQUENCE [LARGE SCALE GENOMIC DNA]</scope>
    <source>
        <strain evidence="11 12">DSM 12857</strain>
    </source>
</reference>
<comment type="caution">
    <text evidence="11">The sequence shown here is derived from an EMBL/GenBank/DDBJ whole genome shotgun (WGS) entry which is preliminary data.</text>
</comment>
<evidence type="ECO:0000256" key="5">
    <source>
        <dbReference type="ARBA" id="ARBA00022676"/>
    </source>
</evidence>
<dbReference type="PANTHER" id="PTHR32438">
    <property type="entry name" value="4-ALPHA-GLUCANOTRANSFERASE DPE1, CHLOROPLASTIC/AMYLOPLASTIC"/>
    <property type="match status" value="1"/>
</dbReference>
<dbReference type="PANTHER" id="PTHR32438:SF5">
    <property type="entry name" value="4-ALPHA-GLUCANOTRANSFERASE DPE1, CHLOROPLASTIC_AMYLOPLASTIC"/>
    <property type="match status" value="1"/>
</dbReference>
<name>A0ABQ5M9R5_9FIRM</name>
<dbReference type="Pfam" id="PF02446">
    <property type="entry name" value="Glyco_hydro_77"/>
    <property type="match status" value="1"/>
</dbReference>
<keyword evidence="7 10" id="KW-0119">Carbohydrate metabolism</keyword>
<evidence type="ECO:0000256" key="9">
    <source>
        <dbReference type="ARBA" id="ARBA00031501"/>
    </source>
</evidence>
<comment type="catalytic activity">
    <reaction evidence="1 10">
        <text>Transfers a segment of a (1-&gt;4)-alpha-D-glucan to a new position in an acceptor, which may be glucose or a (1-&gt;4)-alpha-D-glucan.</text>
        <dbReference type="EC" id="2.4.1.25"/>
    </reaction>
</comment>
<accession>A0ABQ5M9R5</accession>
<dbReference type="EMBL" id="BRPJ01000066">
    <property type="protein sequence ID" value="GLB31339.1"/>
    <property type="molecule type" value="Genomic_DNA"/>
</dbReference>
<evidence type="ECO:0000313" key="12">
    <source>
        <dbReference type="Proteomes" id="UP001419084"/>
    </source>
</evidence>
<dbReference type="NCBIfam" id="NF011080">
    <property type="entry name" value="PRK14508.1-3"/>
    <property type="match status" value="1"/>
</dbReference>
<sequence>MRKCGMLLPVSSLPSKYGIGAFSKEAYEWIDLLKKAGQHYWQILPLGPTGYGDSPYQSFSSFAGNPYFIDLEELVREHLISKEQCDLQDIGDDPSSVDYEKIYESRYPLLRQAYESWKDKGNSAGEFQETLGGETVWYCFYMALKDHFQGKSWIDWDEDIRLKQDAAVEYYKKTLSDETGFYIFLQVKFWEQWEKLKAYAGEQGIRIIGDLPIYVAFDSADAWGHPELFQFDESGYPEAVAGCPPDAFAAAGQLWGNPLYRWDYHKETGYEWWMKRLEYSFRLYDTVRVDHFRGFDEYYRVPAGREDAMVGTWEKGPGIQLFQRLREKFGNLDIIAEDLGFLTPSVLNLLSETGLPGMKVLEFAFDANGESIYLPHNYSKNCVVYTGTHDNQTLRSWYEDLSEADRNFSHRYLNNWNTPYDEVHWDFIRLALASVADLAVIPVQDYLGTGRNGRINEPSTLGNNWKWRLKQGEITEDLINKCRELAFLYGRK</sequence>
<evidence type="ECO:0000256" key="1">
    <source>
        <dbReference type="ARBA" id="ARBA00000439"/>
    </source>
</evidence>
<dbReference type="RefSeq" id="WP_346065700.1">
    <property type="nucleotide sequence ID" value="NZ_BRPJ01000066.1"/>
</dbReference>
<dbReference type="EC" id="2.4.1.25" evidence="3 10"/>
<evidence type="ECO:0000256" key="2">
    <source>
        <dbReference type="ARBA" id="ARBA00005684"/>
    </source>
</evidence>
<evidence type="ECO:0000256" key="3">
    <source>
        <dbReference type="ARBA" id="ARBA00012560"/>
    </source>
</evidence>
<keyword evidence="12" id="KW-1185">Reference proteome</keyword>
<dbReference type="InterPro" id="IPR017853">
    <property type="entry name" value="GH"/>
</dbReference>
<dbReference type="NCBIfam" id="TIGR00217">
    <property type="entry name" value="malQ"/>
    <property type="match status" value="1"/>
</dbReference>
<evidence type="ECO:0000256" key="6">
    <source>
        <dbReference type="ARBA" id="ARBA00022679"/>
    </source>
</evidence>
<comment type="similarity">
    <text evidence="2 10">Belongs to the disproportionating enzyme family.</text>
</comment>
<keyword evidence="6 10" id="KW-0808">Transferase</keyword>
<gene>
    <name evidence="11" type="primary">malM</name>
    <name evidence="11" type="ORF">LAD12857_32620</name>
</gene>
<proteinExistence type="inferred from homology"/>
<evidence type="ECO:0000256" key="10">
    <source>
        <dbReference type="RuleBase" id="RU361207"/>
    </source>
</evidence>
<evidence type="ECO:0000256" key="4">
    <source>
        <dbReference type="ARBA" id="ARBA00020295"/>
    </source>
</evidence>
<evidence type="ECO:0000313" key="11">
    <source>
        <dbReference type="EMBL" id="GLB31339.1"/>
    </source>
</evidence>
<dbReference type="InterPro" id="IPR003385">
    <property type="entry name" value="Glyco_hydro_77"/>
</dbReference>
<keyword evidence="5 10" id="KW-0328">Glycosyltransferase</keyword>
<organism evidence="11 12">
    <name type="scientific">Lacrimispora amygdalina</name>
    <dbReference type="NCBI Taxonomy" id="253257"/>
    <lineage>
        <taxon>Bacteria</taxon>
        <taxon>Bacillati</taxon>
        <taxon>Bacillota</taxon>
        <taxon>Clostridia</taxon>
        <taxon>Lachnospirales</taxon>
        <taxon>Lachnospiraceae</taxon>
        <taxon>Lacrimispora</taxon>
    </lineage>
</organism>